<keyword evidence="3" id="KW-0804">Transcription</keyword>
<keyword evidence="7" id="KW-1185">Reference proteome</keyword>
<evidence type="ECO:0000313" key="6">
    <source>
        <dbReference type="EMBL" id="MBD2846985.1"/>
    </source>
</evidence>
<comment type="caution">
    <text evidence="6">The sequence shown here is derived from an EMBL/GenBank/DDBJ whole genome shotgun (WGS) entry which is preliminary data.</text>
</comment>
<dbReference type="Pfam" id="PF21351">
    <property type="entry name" value="TetR_C_41"/>
    <property type="match status" value="1"/>
</dbReference>
<evidence type="ECO:0000256" key="3">
    <source>
        <dbReference type="ARBA" id="ARBA00023163"/>
    </source>
</evidence>
<dbReference type="InterPro" id="IPR001647">
    <property type="entry name" value="HTH_TetR"/>
</dbReference>
<organism evidence="6 7">
    <name type="scientific">Paenibacillus sabuli</name>
    <dbReference type="NCBI Taxonomy" id="2772509"/>
    <lineage>
        <taxon>Bacteria</taxon>
        <taxon>Bacillati</taxon>
        <taxon>Bacillota</taxon>
        <taxon>Bacilli</taxon>
        <taxon>Bacillales</taxon>
        <taxon>Paenibacillaceae</taxon>
        <taxon>Paenibacillus</taxon>
    </lineage>
</organism>
<dbReference type="PANTHER" id="PTHR30055:SF234">
    <property type="entry name" value="HTH-TYPE TRANSCRIPTIONAL REGULATOR BETI"/>
    <property type="match status" value="1"/>
</dbReference>
<dbReference type="InterPro" id="IPR049484">
    <property type="entry name" value="Rv0078-like_C"/>
</dbReference>
<dbReference type="EMBL" id="JACXIZ010000030">
    <property type="protein sequence ID" value="MBD2846985.1"/>
    <property type="molecule type" value="Genomic_DNA"/>
</dbReference>
<dbReference type="Gene3D" id="1.10.357.10">
    <property type="entry name" value="Tetracycline Repressor, domain 2"/>
    <property type="match status" value="1"/>
</dbReference>
<keyword evidence="2 4" id="KW-0238">DNA-binding</keyword>
<dbReference type="InterPro" id="IPR009057">
    <property type="entry name" value="Homeodomain-like_sf"/>
</dbReference>
<dbReference type="PROSITE" id="PS50977">
    <property type="entry name" value="HTH_TETR_2"/>
    <property type="match status" value="1"/>
</dbReference>
<gene>
    <name evidence="6" type="ORF">IDH44_17445</name>
</gene>
<evidence type="ECO:0000256" key="4">
    <source>
        <dbReference type="PROSITE-ProRule" id="PRU00335"/>
    </source>
</evidence>
<protein>
    <submittedName>
        <fullName evidence="6">TetR/AcrR family transcriptional regulator</fullName>
    </submittedName>
</protein>
<name>A0A927BWM1_9BACL</name>
<dbReference type="Pfam" id="PF00440">
    <property type="entry name" value="TetR_N"/>
    <property type="match status" value="1"/>
</dbReference>
<evidence type="ECO:0000259" key="5">
    <source>
        <dbReference type="PROSITE" id="PS50977"/>
    </source>
</evidence>
<reference evidence="6" key="1">
    <citation type="submission" date="2020-09" db="EMBL/GenBank/DDBJ databases">
        <title>A novel bacterium of genus Paenibacillus, isolated from South China Sea.</title>
        <authorList>
            <person name="Huang H."/>
            <person name="Mo K."/>
            <person name="Hu Y."/>
        </authorList>
    </citation>
    <scope>NUCLEOTIDE SEQUENCE</scope>
    <source>
        <strain evidence="6">IB182496</strain>
    </source>
</reference>
<proteinExistence type="predicted"/>
<dbReference type="SUPFAM" id="SSF46689">
    <property type="entry name" value="Homeodomain-like"/>
    <property type="match status" value="1"/>
</dbReference>
<dbReference type="PRINTS" id="PR00455">
    <property type="entry name" value="HTHTETR"/>
</dbReference>
<sequence>MRRNQADTYETVKRLLRVARRHFAAHGYTAAALESIAAEADLTRGALYHHFRSKKGLFAAVMDQVQQEVADSVEREAKRGSEAWEQLRLGCAAFIRAAVAPNNRRIMLIDGPAVLGWAAWRELDERHAMRHLGEHLQTMRELGELPEVQLAPMTHFLSGALNEMTLWNAEHAERPEAMEETMQMLGLFLEGFRMRMKAGRDGKE</sequence>
<evidence type="ECO:0000256" key="1">
    <source>
        <dbReference type="ARBA" id="ARBA00023015"/>
    </source>
</evidence>
<dbReference type="PANTHER" id="PTHR30055">
    <property type="entry name" value="HTH-TYPE TRANSCRIPTIONAL REGULATOR RUTR"/>
    <property type="match status" value="1"/>
</dbReference>
<dbReference type="RefSeq" id="WP_190919883.1">
    <property type="nucleotide sequence ID" value="NZ_JACXIZ010000030.1"/>
</dbReference>
<evidence type="ECO:0000313" key="7">
    <source>
        <dbReference type="Proteomes" id="UP000621560"/>
    </source>
</evidence>
<dbReference type="InterPro" id="IPR050109">
    <property type="entry name" value="HTH-type_TetR-like_transc_reg"/>
</dbReference>
<dbReference type="GO" id="GO:0000976">
    <property type="term" value="F:transcription cis-regulatory region binding"/>
    <property type="evidence" value="ECO:0007669"/>
    <property type="project" value="TreeGrafter"/>
</dbReference>
<dbReference type="AlphaFoldDB" id="A0A927BWM1"/>
<feature type="domain" description="HTH tetR-type" evidence="5">
    <location>
        <begin position="9"/>
        <end position="69"/>
    </location>
</feature>
<evidence type="ECO:0000256" key="2">
    <source>
        <dbReference type="ARBA" id="ARBA00023125"/>
    </source>
</evidence>
<keyword evidence="1" id="KW-0805">Transcription regulation</keyword>
<dbReference type="GO" id="GO:0003700">
    <property type="term" value="F:DNA-binding transcription factor activity"/>
    <property type="evidence" value="ECO:0007669"/>
    <property type="project" value="TreeGrafter"/>
</dbReference>
<dbReference type="Proteomes" id="UP000621560">
    <property type="component" value="Unassembled WGS sequence"/>
</dbReference>
<feature type="DNA-binding region" description="H-T-H motif" evidence="4">
    <location>
        <begin position="32"/>
        <end position="51"/>
    </location>
</feature>
<accession>A0A927BWM1</accession>